<proteinExistence type="predicted"/>
<evidence type="ECO:0000313" key="2">
    <source>
        <dbReference type="Proteomes" id="UP000636479"/>
    </source>
</evidence>
<sequence length="233" mass="25143">MPIDLFNDASLNFLLDPPASSHTISSSGKQLSLKALPSTDWWRIPGTAEQPNGVENRDGALFARPIDATRDFVAGVWIRGAWGVQYDQGCLMIITSATGTTGNWVKAGVELEDGKEFVSAVVTTPWSDWSIEPATISTSTSGSSSAGAIYIQISRQGPHLTVKKYLSSSGPSDSVPNETELVKYREVHGFDLNEAGKARASPGDVWRVGCMVCGPKNESGTEAEFFNFSFQYL</sequence>
<dbReference type="Pfam" id="PF07081">
    <property type="entry name" value="DUF1349"/>
    <property type="match status" value="1"/>
</dbReference>
<comment type="caution">
    <text evidence="1">The sequence shown here is derived from an EMBL/GenBank/DDBJ whole genome shotgun (WGS) entry which is preliminary data.</text>
</comment>
<dbReference type="PANTHER" id="PTHR35332">
    <property type="entry name" value="REGULATION OF ENOLASE PROTEIN 1"/>
    <property type="match status" value="1"/>
</dbReference>
<evidence type="ECO:0000313" key="1">
    <source>
        <dbReference type="EMBL" id="KAF7299221.1"/>
    </source>
</evidence>
<dbReference type="OrthoDB" id="42525at2759"/>
<dbReference type="Gene3D" id="2.60.120.200">
    <property type="match status" value="1"/>
</dbReference>
<protein>
    <submittedName>
        <fullName evidence="1">Uncharacterized protein</fullName>
    </submittedName>
</protein>
<dbReference type="InterPro" id="IPR009784">
    <property type="entry name" value="DUF1349"/>
</dbReference>
<name>A0A8H6W164_9AGAR</name>
<dbReference type="Proteomes" id="UP000636479">
    <property type="component" value="Unassembled WGS sequence"/>
</dbReference>
<accession>A0A8H6W164</accession>
<dbReference type="EMBL" id="JACAZF010000007">
    <property type="protein sequence ID" value="KAF7299221.1"/>
    <property type="molecule type" value="Genomic_DNA"/>
</dbReference>
<reference evidence="1" key="1">
    <citation type="submission" date="2020-05" db="EMBL/GenBank/DDBJ databases">
        <title>Mycena genomes resolve the evolution of fungal bioluminescence.</title>
        <authorList>
            <person name="Tsai I.J."/>
        </authorList>
    </citation>
    <scope>NUCLEOTIDE SEQUENCE</scope>
    <source>
        <strain evidence="1">171206Taipei</strain>
    </source>
</reference>
<organism evidence="1 2">
    <name type="scientific">Mycena indigotica</name>
    <dbReference type="NCBI Taxonomy" id="2126181"/>
    <lineage>
        <taxon>Eukaryota</taxon>
        <taxon>Fungi</taxon>
        <taxon>Dikarya</taxon>
        <taxon>Basidiomycota</taxon>
        <taxon>Agaricomycotina</taxon>
        <taxon>Agaricomycetes</taxon>
        <taxon>Agaricomycetidae</taxon>
        <taxon>Agaricales</taxon>
        <taxon>Marasmiineae</taxon>
        <taxon>Mycenaceae</taxon>
        <taxon>Mycena</taxon>
    </lineage>
</organism>
<dbReference type="GeneID" id="59347883"/>
<keyword evidence="2" id="KW-1185">Reference proteome</keyword>
<dbReference type="PANTHER" id="PTHR35332:SF2">
    <property type="entry name" value="REGULATION OF ENOLASE PROTEIN 1"/>
    <property type="match status" value="1"/>
</dbReference>
<dbReference type="AlphaFoldDB" id="A0A8H6W164"/>
<dbReference type="RefSeq" id="XP_037218609.1">
    <property type="nucleotide sequence ID" value="XM_037365367.1"/>
</dbReference>
<gene>
    <name evidence="1" type="ORF">MIND_00870800</name>
</gene>